<feature type="transmembrane region" description="Helical" evidence="1">
    <location>
        <begin position="491"/>
        <end position="509"/>
    </location>
</feature>
<keyword evidence="1" id="KW-1133">Transmembrane helix</keyword>
<dbReference type="GO" id="GO:0005783">
    <property type="term" value="C:endoplasmic reticulum"/>
    <property type="evidence" value="ECO:0007669"/>
    <property type="project" value="TreeGrafter"/>
</dbReference>
<reference evidence="4" key="1">
    <citation type="journal article" date="2018" name="Nat. Microbiol.">
        <title>Leveraging single-cell genomics to expand the fungal tree of life.</title>
        <authorList>
            <person name="Ahrendt S.R."/>
            <person name="Quandt C.A."/>
            <person name="Ciobanu D."/>
            <person name="Clum A."/>
            <person name="Salamov A."/>
            <person name="Andreopoulos B."/>
            <person name="Cheng J.F."/>
            <person name="Woyke T."/>
            <person name="Pelin A."/>
            <person name="Henrissat B."/>
            <person name="Reynolds N.K."/>
            <person name="Benny G.L."/>
            <person name="Smith M.E."/>
            <person name="James T.Y."/>
            <person name="Grigoriev I.V."/>
        </authorList>
    </citation>
    <scope>NUCLEOTIDE SEQUENCE [LARGE SCALE GENOMIC DNA]</scope>
    <source>
        <strain evidence="4">ATCC 52028</strain>
    </source>
</reference>
<dbReference type="PANTHER" id="PTHR45662:SF2">
    <property type="entry name" value="PHOSPHATIDYLINOSITOL-3-PHOSPHATASE SAC1"/>
    <property type="match status" value="1"/>
</dbReference>
<dbReference type="GO" id="GO:0046856">
    <property type="term" value="P:phosphatidylinositol dephosphorylation"/>
    <property type="evidence" value="ECO:0007669"/>
    <property type="project" value="TreeGrafter"/>
</dbReference>
<evidence type="ECO:0000256" key="1">
    <source>
        <dbReference type="SAM" id="Phobius"/>
    </source>
</evidence>
<feature type="transmembrane region" description="Helical" evidence="1">
    <location>
        <begin position="515"/>
        <end position="533"/>
    </location>
</feature>
<keyword evidence="4" id="KW-1185">Reference proteome</keyword>
<evidence type="ECO:0000313" key="3">
    <source>
        <dbReference type="EMBL" id="RKP01641.1"/>
    </source>
</evidence>
<dbReference type="Pfam" id="PF02383">
    <property type="entry name" value="Syja_N"/>
    <property type="match status" value="1"/>
</dbReference>
<dbReference type="STRING" id="1555241.A0A4P9X9F3"/>
<organism evidence="3 4">
    <name type="scientific">Caulochytrium protostelioides</name>
    <dbReference type="NCBI Taxonomy" id="1555241"/>
    <lineage>
        <taxon>Eukaryota</taxon>
        <taxon>Fungi</taxon>
        <taxon>Fungi incertae sedis</taxon>
        <taxon>Chytridiomycota</taxon>
        <taxon>Chytridiomycota incertae sedis</taxon>
        <taxon>Chytridiomycetes</taxon>
        <taxon>Caulochytriales</taxon>
        <taxon>Caulochytriaceae</taxon>
        <taxon>Caulochytrium</taxon>
    </lineage>
</organism>
<dbReference type="EMBL" id="ML014165">
    <property type="protein sequence ID" value="RKP01641.1"/>
    <property type="molecule type" value="Genomic_DNA"/>
</dbReference>
<dbReference type="InterPro" id="IPR002013">
    <property type="entry name" value="SAC_dom"/>
</dbReference>
<evidence type="ECO:0000259" key="2">
    <source>
        <dbReference type="PROSITE" id="PS50275"/>
    </source>
</evidence>
<dbReference type="Proteomes" id="UP000274922">
    <property type="component" value="Unassembled WGS sequence"/>
</dbReference>
<dbReference type="OrthoDB" id="405996at2759"/>
<keyword evidence="1" id="KW-0472">Membrane</keyword>
<accession>A0A4P9X9F3</accession>
<name>A0A4P9X9F3_9FUNG</name>
<keyword evidence="1" id="KW-0812">Transmembrane</keyword>
<dbReference type="PROSITE" id="PS50275">
    <property type="entry name" value="SAC"/>
    <property type="match status" value="1"/>
</dbReference>
<feature type="non-terminal residue" evidence="3">
    <location>
        <position position="1"/>
    </location>
</feature>
<proteinExistence type="predicted"/>
<dbReference type="GO" id="GO:0043812">
    <property type="term" value="F:phosphatidylinositol-4-phosphate phosphatase activity"/>
    <property type="evidence" value="ECO:0007669"/>
    <property type="project" value="TreeGrafter"/>
</dbReference>
<protein>
    <recommendedName>
        <fullName evidence="2">SAC domain-containing protein</fullName>
    </recommendedName>
</protein>
<sequence length="585" mass="65661">DETLTVYGILGFIRLNIGWVAIVITDRLLVGRLNGHNIYKLANYRLITLTKSNKLHLSAQHVHDDNKYFSLIEDTLSWNSLYFSTTFDLTQSLQRQQAQVAAAQEHGEPLSPFWQRTDTRFFWNAPLAQRLMDAVQSGLVAESGLDEYILPVMCGFVDISQMTMNHTPVTFALISRRSRFRPGTRYNSRGIDEQGHVSNFVETEQIIQSSAKQLQASYVQVRGSIPLFWAQVVCVKYVPRLSLQDPHSAMTADAIRRHFDSLCAIYGRVVAVNLTNLVGYEAPMAKGFRDAIAPLVGAAVRHEDFDFHQECKKMRYDRVSVLVSLLGDELEKQSPSPPPAVFTSQTSVLRVNCMDCLDRTNVVQSVFARRALRLQLQAMGILSGAEPDIADGFTAVSPEFEKTFKRVWADNADEVSRQYSGTGALKTDYTRTGKRSRAGMLRDGRNSVMRYILNNFFDGSRQDGYDLLLGVYHVHPEHSPYAGVPTVQSQYLLLPLLVVLSLFGVVFSLLTHMTFLNHVVFLFMWSAAAYGSVRMTYVFGHELVDRPRLVPIGVSPYPHSAPTGVVPEMHTIHNPSAFDKVGKTA</sequence>
<dbReference type="PANTHER" id="PTHR45662">
    <property type="entry name" value="PHOSPHATIDYLINOSITIDE PHOSPHATASE SAC1"/>
    <property type="match status" value="1"/>
</dbReference>
<evidence type="ECO:0000313" key="4">
    <source>
        <dbReference type="Proteomes" id="UP000274922"/>
    </source>
</evidence>
<feature type="domain" description="SAC" evidence="2">
    <location>
        <begin position="72"/>
        <end position="421"/>
    </location>
</feature>
<dbReference type="AlphaFoldDB" id="A0A4P9X9F3"/>
<gene>
    <name evidence="3" type="ORF">CXG81DRAFT_11711</name>
</gene>